<dbReference type="Proteomes" id="UP001378592">
    <property type="component" value="Unassembled WGS sequence"/>
</dbReference>
<keyword evidence="1" id="KW-0067">ATP-binding</keyword>
<dbReference type="GO" id="GO:0004672">
    <property type="term" value="F:protein kinase activity"/>
    <property type="evidence" value="ECO:0007669"/>
    <property type="project" value="InterPro"/>
</dbReference>
<dbReference type="AlphaFoldDB" id="A0AAN9VF59"/>
<name>A0AAN9VF59_9ORTH</name>
<proteinExistence type="predicted"/>
<dbReference type="GO" id="GO:0005524">
    <property type="term" value="F:ATP binding"/>
    <property type="evidence" value="ECO:0007669"/>
    <property type="project" value="UniProtKB-UniRule"/>
</dbReference>
<comment type="caution">
    <text evidence="3">The sequence shown here is derived from an EMBL/GenBank/DDBJ whole genome shotgun (WGS) entry which is preliminary data.</text>
</comment>
<dbReference type="PROSITE" id="PS00107">
    <property type="entry name" value="PROTEIN_KINASE_ATP"/>
    <property type="match status" value="1"/>
</dbReference>
<keyword evidence="1" id="KW-0547">Nucleotide-binding</keyword>
<dbReference type="InterPro" id="IPR017441">
    <property type="entry name" value="Protein_kinase_ATP_BS"/>
</dbReference>
<dbReference type="Gene3D" id="3.30.200.20">
    <property type="entry name" value="Phosphorylase Kinase, domain 1"/>
    <property type="match status" value="1"/>
</dbReference>
<dbReference type="PROSITE" id="PS50011">
    <property type="entry name" value="PROTEIN_KINASE_DOM"/>
    <property type="match status" value="1"/>
</dbReference>
<dbReference type="InterPro" id="IPR000719">
    <property type="entry name" value="Prot_kinase_dom"/>
</dbReference>
<organism evidence="3 4">
    <name type="scientific">Gryllus longicercus</name>
    <dbReference type="NCBI Taxonomy" id="2509291"/>
    <lineage>
        <taxon>Eukaryota</taxon>
        <taxon>Metazoa</taxon>
        <taxon>Ecdysozoa</taxon>
        <taxon>Arthropoda</taxon>
        <taxon>Hexapoda</taxon>
        <taxon>Insecta</taxon>
        <taxon>Pterygota</taxon>
        <taxon>Neoptera</taxon>
        <taxon>Polyneoptera</taxon>
        <taxon>Orthoptera</taxon>
        <taxon>Ensifera</taxon>
        <taxon>Gryllidea</taxon>
        <taxon>Grylloidea</taxon>
        <taxon>Gryllidae</taxon>
        <taxon>Gryllinae</taxon>
        <taxon>Gryllus</taxon>
    </lineage>
</organism>
<evidence type="ECO:0000313" key="4">
    <source>
        <dbReference type="Proteomes" id="UP001378592"/>
    </source>
</evidence>
<dbReference type="InterPro" id="IPR011009">
    <property type="entry name" value="Kinase-like_dom_sf"/>
</dbReference>
<reference evidence="3 4" key="1">
    <citation type="submission" date="2024-03" db="EMBL/GenBank/DDBJ databases">
        <title>The genome assembly and annotation of the cricket Gryllus longicercus Weissman &amp; Gray.</title>
        <authorList>
            <person name="Szrajer S."/>
            <person name="Gray D."/>
            <person name="Ylla G."/>
        </authorList>
    </citation>
    <scope>NUCLEOTIDE SEQUENCE [LARGE SCALE GENOMIC DNA]</scope>
    <source>
        <strain evidence="3">DAG 2021-001</strain>
        <tissue evidence="3">Whole body minus gut</tissue>
    </source>
</reference>
<sequence>MATAANIKEFIVGGKYRLVRKIGSGSFGDIYLGINVTNGEEVAVKLENMRARHPQLLYESKLYKILNGGVGIPHIR</sequence>
<feature type="binding site" evidence="1">
    <location>
        <position position="45"/>
    </location>
    <ligand>
        <name>ATP</name>
        <dbReference type="ChEBI" id="CHEBI:30616"/>
    </ligand>
</feature>
<dbReference type="SUPFAM" id="SSF56112">
    <property type="entry name" value="Protein kinase-like (PK-like)"/>
    <property type="match status" value="1"/>
</dbReference>
<keyword evidence="4" id="KW-1185">Reference proteome</keyword>
<dbReference type="EMBL" id="JAZDUA010000302">
    <property type="protein sequence ID" value="KAK7861746.1"/>
    <property type="molecule type" value="Genomic_DNA"/>
</dbReference>
<accession>A0AAN9VF59</accession>
<evidence type="ECO:0000259" key="2">
    <source>
        <dbReference type="PROSITE" id="PS50011"/>
    </source>
</evidence>
<protein>
    <recommendedName>
        <fullName evidence="2">Protein kinase domain-containing protein</fullName>
    </recommendedName>
</protein>
<gene>
    <name evidence="3" type="ORF">R5R35_014377</name>
</gene>
<evidence type="ECO:0000256" key="1">
    <source>
        <dbReference type="PROSITE-ProRule" id="PRU10141"/>
    </source>
</evidence>
<evidence type="ECO:0000313" key="3">
    <source>
        <dbReference type="EMBL" id="KAK7861746.1"/>
    </source>
</evidence>
<feature type="domain" description="Protein kinase" evidence="2">
    <location>
        <begin position="16"/>
        <end position="76"/>
    </location>
</feature>